<evidence type="ECO:0000256" key="2">
    <source>
        <dbReference type="ARBA" id="ARBA00001946"/>
    </source>
</evidence>
<dbReference type="PROSITE" id="PS51975">
    <property type="entry name" value="RNASE_H_2"/>
    <property type="match status" value="1"/>
</dbReference>
<evidence type="ECO:0000256" key="8">
    <source>
        <dbReference type="ARBA" id="ARBA00022490"/>
    </source>
</evidence>
<reference evidence="18 19" key="1">
    <citation type="journal article" date="2024" name="Environ. Microbiol.">
        <title>Novel evolutionary insights on the interactions of the Holosporales (Alphaproteobacteria) with eukaryotic hosts from comparative genomics.</title>
        <authorList>
            <person name="Giovannini M."/>
            <person name="Petroni G."/>
            <person name="Castelli M."/>
        </authorList>
    </citation>
    <scope>NUCLEOTIDE SEQUENCE [LARGE SCALE GENOMIC DNA]</scope>
    <source>
        <strain evidence="18 19">US_Bl 15I1</strain>
    </source>
</reference>
<organism evidence="18 19">
    <name type="scientific">Candidatus Bealeia paramacronuclearis</name>
    <dbReference type="NCBI Taxonomy" id="1921001"/>
    <lineage>
        <taxon>Bacteria</taxon>
        <taxon>Pseudomonadati</taxon>
        <taxon>Pseudomonadota</taxon>
        <taxon>Alphaproteobacteria</taxon>
        <taxon>Holosporales</taxon>
        <taxon>Holosporaceae</taxon>
        <taxon>Candidatus Bealeia</taxon>
    </lineage>
</organism>
<evidence type="ECO:0000256" key="11">
    <source>
        <dbReference type="ARBA" id="ARBA00022759"/>
    </source>
</evidence>
<evidence type="ECO:0000256" key="16">
    <source>
        <dbReference type="RuleBase" id="RU003515"/>
    </source>
</evidence>
<proteinExistence type="inferred from homology"/>
<evidence type="ECO:0000256" key="7">
    <source>
        <dbReference type="ARBA" id="ARBA00019179"/>
    </source>
</evidence>
<dbReference type="Proteomes" id="UP001330434">
    <property type="component" value="Chromosome"/>
</dbReference>
<dbReference type="EMBL" id="CP133270">
    <property type="protein sequence ID" value="WVX66643.1"/>
    <property type="molecule type" value="Genomic_DNA"/>
</dbReference>
<keyword evidence="12 14" id="KW-0378">Hydrolase</keyword>
<feature type="binding site" evidence="14 15">
    <location>
        <position position="118"/>
    </location>
    <ligand>
        <name>a divalent metal cation</name>
        <dbReference type="ChEBI" id="CHEBI:60240"/>
    </ligand>
</feature>
<comment type="catalytic activity">
    <reaction evidence="1 14 15 16">
        <text>Endonucleolytic cleavage to 5'-phosphomonoester.</text>
        <dbReference type="EC" id="3.1.26.4"/>
    </reaction>
</comment>
<dbReference type="Pfam" id="PF01351">
    <property type="entry name" value="RNase_HII"/>
    <property type="match status" value="1"/>
</dbReference>
<name>A0ABZ2C4Q5_9PROT</name>
<comment type="subcellular location">
    <subcellularLocation>
        <location evidence="4 14">Cytoplasm</location>
    </subcellularLocation>
</comment>
<dbReference type="HAMAP" id="MF_00052_B">
    <property type="entry name" value="RNase_HII_B"/>
    <property type="match status" value="1"/>
</dbReference>
<sequence length="206" mass="22781">MPDFLYENITQGPVVGLDEAGCGPWAGPVVAGCVWINQETFPKDLLKLINDSKKLTGKKRDFIFESLIVLSEENICYGVGEASVVEIDQMNIRQASYLAMQRAYEKVAKVSPQWALIDGTSKPDLGVPIKPIVKGDQLSFSIATASILAKVTRDRIMEKLHDAYPEYGWAQNAGYGTRLHIEALEKYGVTDHHRKTYAPIAKLLAA</sequence>
<evidence type="ECO:0000256" key="9">
    <source>
        <dbReference type="ARBA" id="ARBA00022722"/>
    </source>
</evidence>
<gene>
    <name evidence="14" type="primary">rnhB</name>
    <name evidence="18" type="ORF">Bealeia1_00823</name>
</gene>
<evidence type="ECO:0000313" key="19">
    <source>
        <dbReference type="Proteomes" id="UP001330434"/>
    </source>
</evidence>
<evidence type="ECO:0000256" key="14">
    <source>
        <dbReference type="HAMAP-Rule" id="MF_00052"/>
    </source>
</evidence>
<dbReference type="SUPFAM" id="SSF53098">
    <property type="entry name" value="Ribonuclease H-like"/>
    <property type="match status" value="1"/>
</dbReference>
<dbReference type="PANTHER" id="PTHR10954">
    <property type="entry name" value="RIBONUCLEASE H2 SUBUNIT A"/>
    <property type="match status" value="1"/>
</dbReference>
<keyword evidence="8 14" id="KW-0963">Cytoplasm</keyword>
<evidence type="ECO:0000256" key="6">
    <source>
        <dbReference type="ARBA" id="ARBA00012180"/>
    </source>
</evidence>
<dbReference type="EC" id="3.1.26.4" evidence="6 14"/>
<evidence type="ECO:0000256" key="1">
    <source>
        <dbReference type="ARBA" id="ARBA00000077"/>
    </source>
</evidence>
<dbReference type="RefSeq" id="WP_331255491.1">
    <property type="nucleotide sequence ID" value="NZ_CP133270.1"/>
</dbReference>
<evidence type="ECO:0000313" key="18">
    <source>
        <dbReference type="EMBL" id="WVX66643.1"/>
    </source>
</evidence>
<comment type="cofactor">
    <cofactor evidence="14 15">
        <name>Mn(2+)</name>
        <dbReference type="ChEBI" id="CHEBI:29035"/>
    </cofactor>
    <cofactor evidence="14 15">
        <name>Mg(2+)</name>
        <dbReference type="ChEBI" id="CHEBI:18420"/>
    </cofactor>
    <text evidence="14 15">Manganese or magnesium. Binds 1 divalent metal ion per monomer in the absence of substrate. May bind a second metal ion after substrate binding.</text>
</comment>
<comment type="similarity">
    <text evidence="5 14 16">Belongs to the RNase HII family.</text>
</comment>
<accession>A0ABZ2C4Q5</accession>
<evidence type="ECO:0000256" key="4">
    <source>
        <dbReference type="ARBA" id="ARBA00004496"/>
    </source>
</evidence>
<evidence type="ECO:0000256" key="3">
    <source>
        <dbReference type="ARBA" id="ARBA00004065"/>
    </source>
</evidence>
<dbReference type="Gene3D" id="3.30.420.10">
    <property type="entry name" value="Ribonuclease H-like superfamily/Ribonuclease H"/>
    <property type="match status" value="1"/>
</dbReference>
<protein>
    <recommendedName>
        <fullName evidence="7 14">Ribonuclease HII</fullName>
        <shortName evidence="14">RNase HII</shortName>
        <ecNumber evidence="6 14">3.1.26.4</ecNumber>
    </recommendedName>
</protein>
<dbReference type="InterPro" id="IPR036397">
    <property type="entry name" value="RNaseH_sf"/>
</dbReference>
<feature type="binding site" evidence="14 15">
    <location>
        <position position="19"/>
    </location>
    <ligand>
        <name>a divalent metal cation</name>
        <dbReference type="ChEBI" id="CHEBI:60240"/>
    </ligand>
</feature>
<comment type="function">
    <text evidence="3 14 16">Endonuclease that specifically degrades the RNA of RNA-DNA hybrids.</text>
</comment>
<keyword evidence="19" id="KW-1185">Reference proteome</keyword>
<evidence type="ECO:0000256" key="15">
    <source>
        <dbReference type="PROSITE-ProRule" id="PRU01319"/>
    </source>
</evidence>
<dbReference type="CDD" id="cd07182">
    <property type="entry name" value="RNase_HII_bacteria_HII_like"/>
    <property type="match status" value="1"/>
</dbReference>
<evidence type="ECO:0000256" key="13">
    <source>
        <dbReference type="ARBA" id="ARBA00023211"/>
    </source>
</evidence>
<dbReference type="InterPro" id="IPR012337">
    <property type="entry name" value="RNaseH-like_sf"/>
</dbReference>
<dbReference type="NCBIfam" id="NF000595">
    <property type="entry name" value="PRK00015.1-3"/>
    <property type="match status" value="1"/>
</dbReference>
<keyword evidence="10 14" id="KW-0479">Metal-binding</keyword>
<keyword evidence="11 14" id="KW-0255">Endonuclease</keyword>
<evidence type="ECO:0000259" key="17">
    <source>
        <dbReference type="PROSITE" id="PS51975"/>
    </source>
</evidence>
<dbReference type="InterPro" id="IPR022898">
    <property type="entry name" value="RNase_HII"/>
</dbReference>
<dbReference type="PANTHER" id="PTHR10954:SF18">
    <property type="entry name" value="RIBONUCLEASE HII"/>
    <property type="match status" value="1"/>
</dbReference>
<dbReference type="InterPro" id="IPR001352">
    <property type="entry name" value="RNase_HII/HIII"/>
</dbReference>
<evidence type="ECO:0000256" key="10">
    <source>
        <dbReference type="ARBA" id="ARBA00022723"/>
    </source>
</evidence>
<feature type="domain" description="RNase H type-2" evidence="17">
    <location>
        <begin position="12"/>
        <end position="206"/>
    </location>
</feature>
<feature type="binding site" evidence="14 15">
    <location>
        <position position="18"/>
    </location>
    <ligand>
        <name>a divalent metal cation</name>
        <dbReference type="ChEBI" id="CHEBI:60240"/>
    </ligand>
</feature>
<evidence type="ECO:0000256" key="5">
    <source>
        <dbReference type="ARBA" id="ARBA00007383"/>
    </source>
</evidence>
<evidence type="ECO:0000256" key="12">
    <source>
        <dbReference type="ARBA" id="ARBA00022801"/>
    </source>
</evidence>
<dbReference type="InterPro" id="IPR024567">
    <property type="entry name" value="RNase_HII/HIII_dom"/>
</dbReference>
<keyword evidence="13 14" id="KW-0464">Manganese</keyword>
<comment type="cofactor">
    <cofactor evidence="2">
        <name>Mg(2+)</name>
        <dbReference type="ChEBI" id="CHEBI:18420"/>
    </cofactor>
</comment>
<keyword evidence="9 14" id="KW-0540">Nuclease</keyword>